<dbReference type="InterPro" id="IPR036890">
    <property type="entry name" value="HATPase_C_sf"/>
</dbReference>
<dbReference type="EMBL" id="LAZR01000169">
    <property type="protein sequence ID" value="KKN84602.1"/>
    <property type="molecule type" value="Genomic_DNA"/>
</dbReference>
<dbReference type="InterPro" id="IPR031621">
    <property type="entry name" value="HisKA_7TM"/>
</dbReference>
<dbReference type="PANTHER" id="PTHR43711:SF1">
    <property type="entry name" value="HISTIDINE KINASE 1"/>
    <property type="match status" value="1"/>
</dbReference>
<dbReference type="AlphaFoldDB" id="A0A0F9UB49"/>
<keyword evidence="7" id="KW-1133">Transmembrane helix</keyword>
<dbReference type="InterPro" id="IPR036097">
    <property type="entry name" value="HisK_dim/P_sf"/>
</dbReference>
<dbReference type="InterPro" id="IPR005467">
    <property type="entry name" value="His_kinase_dom"/>
</dbReference>
<dbReference type="EC" id="2.7.13.3" evidence="2"/>
<dbReference type="Pfam" id="PF02518">
    <property type="entry name" value="HATPase_c"/>
    <property type="match status" value="1"/>
</dbReference>
<dbReference type="SUPFAM" id="SSF47384">
    <property type="entry name" value="Homodimeric domain of signal transducing histidine kinase"/>
    <property type="match status" value="1"/>
</dbReference>
<evidence type="ECO:0000256" key="2">
    <source>
        <dbReference type="ARBA" id="ARBA00012438"/>
    </source>
</evidence>
<dbReference type="PRINTS" id="PR00344">
    <property type="entry name" value="BCTRLSENSOR"/>
</dbReference>
<evidence type="ECO:0000256" key="6">
    <source>
        <dbReference type="ARBA" id="ARBA00023012"/>
    </source>
</evidence>
<evidence type="ECO:0000313" key="9">
    <source>
        <dbReference type="EMBL" id="KKN84602.1"/>
    </source>
</evidence>
<evidence type="ECO:0000256" key="1">
    <source>
        <dbReference type="ARBA" id="ARBA00000085"/>
    </source>
</evidence>
<evidence type="ECO:0000256" key="4">
    <source>
        <dbReference type="ARBA" id="ARBA00022679"/>
    </source>
</evidence>
<feature type="transmembrane region" description="Helical" evidence="7">
    <location>
        <begin position="182"/>
        <end position="210"/>
    </location>
</feature>
<dbReference type="Gene3D" id="3.30.565.10">
    <property type="entry name" value="Histidine kinase-like ATPase, C-terminal domain"/>
    <property type="match status" value="1"/>
</dbReference>
<feature type="transmembrane region" description="Helical" evidence="7">
    <location>
        <begin position="41"/>
        <end position="66"/>
    </location>
</feature>
<evidence type="ECO:0000259" key="8">
    <source>
        <dbReference type="PROSITE" id="PS50109"/>
    </source>
</evidence>
<dbReference type="SUPFAM" id="SSF55874">
    <property type="entry name" value="ATPase domain of HSP90 chaperone/DNA topoisomerase II/histidine kinase"/>
    <property type="match status" value="1"/>
</dbReference>
<sequence length="617" mass="67204">MMTCFEGITTQPVFWAAGSVGLIAAIVMISMLWVQRFRGKLYYALTFFAMIYTLLIVGAEASAVAFDCQYKLGVAAWLGNALVPVAWCFFVYAYVHQSSWLGKKRVVAALVLAPVLSFAFAATNTHHGLVYDHATTIPPGARQIDYIHGPGFYAIMAVLYAFVGATYYGLYKGFRRSRRSAWPLLTMLAVVTMTPLAANAAYIFLGFTIFGLDPTSFMFSVGIFAFTFMLLTNKTLDMASVGQSVLFNTMSEAVVLVDNNKNIVLMNTAAKKRGFCKVPKDEAAALLATIDTRSLRTTEASVTIDERVYDPRVQEIESPLDPDGTILGWSVTLVDITDRIAITRALENALLRADDANRAKDEFISAVSHELRTPLTSLKGGLALALSGRLGDMDDRVRSPLEIAQRNGVRLSRLVDNILLSQKIDGDALSLDQQPVDLGALLKDSLEENQMFAAEQRIKLVRPKGDQSAIITGDAFALRQIIDNLVSNAIKFSDPGSIVEGALSVSDGHVRLSIKDNGRGIPDGMEDQVFGRFAQVKNGGQFATQGSGLGLHISQQLARQMSGKIFYESEVGQGSVFHMHYATIAAHQVKVIHAADPDATDASALQHRGDLPENVQL</sequence>
<evidence type="ECO:0000256" key="5">
    <source>
        <dbReference type="ARBA" id="ARBA00022777"/>
    </source>
</evidence>
<dbReference type="PANTHER" id="PTHR43711">
    <property type="entry name" value="TWO-COMPONENT HISTIDINE KINASE"/>
    <property type="match status" value="1"/>
</dbReference>
<dbReference type="CDD" id="cd00082">
    <property type="entry name" value="HisKA"/>
    <property type="match status" value="1"/>
</dbReference>
<feature type="transmembrane region" description="Helical" evidence="7">
    <location>
        <begin position="107"/>
        <end position="131"/>
    </location>
</feature>
<keyword evidence="3" id="KW-0597">Phosphoprotein</keyword>
<feature type="transmembrane region" description="Helical" evidence="7">
    <location>
        <begin position="151"/>
        <end position="170"/>
    </location>
</feature>
<dbReference type="InterPro" id="IPR004358">
    <property type="entry name" value="Sig_transdc_His_kin-like_C"/>
</dbReference>
<proteinExistence type="predicted"/>
<evidence type="ECO:0000256" key="3">
    <source>
        <dbReference type="ARBA" id="ARBA00022553"/>
    </source>
</evidence>
<dbReference type="SMART" id="SM00387">
    <property type="entry name" value="HATPase_c"/>
    <property type="match status" value="1"/>
</dbReference>
<dbReference type="Pfam" id="PF16927">
    <property type="entry name" value="HisKA_7TM"/>
    <property type="match status" value="1"/>
</dbReference>
<dbReference type="Gene3D" id="1.10.287.130">
    <property type="match status" value="1"/>
</dbReference>
<accession>A0A0F9UB49</accession>
<evidence type="ECO:0000256" key="7">
    <source>
        <dbReference type="SAM" id="Phobius"/>
    </source>
</evidence>
<feature type="transmembrane region" description="Helical" evidence="7">
    <location>
        <begin position="72"/>
        <end position="95"/>
    </location>
</feature>
<keyword evidence="6" id="KW-0902">Two-component regulatory system</keyword>
<organism evidence="9">
    <name type="scientific">marine sediment metagenome</name>
    <dbReference type="NCBI Taxonomy" id="412755"/>
    <lineage>
        <taxon>unclassified sequences</taxon>
        <taxon>metagenomes</taxon>
        <taxon>ecological metagenomes</taxon>
    </lineage>
</organism>
<dbReference type="PROSITE" id="PS50109">
    <property type="entry name" value="HIS_KIN"/>
    <property type="match status" value="1"/>
</dbReference>
<protein>
    <recommendedName>
        <fullName evidence="2">histidine kinase</fullName>
        <ecNumber evidence="2">2.7.13.3</ecNumber>
    </recommendedName>
</protein>
<keyword evidence="5" id="KW-0418">Kinase</keyword>
<keyword evidence="7" id="KW-0812">Transmembrane</keyword>
<feature type="transmembrane region" description="Helical" evidence="7">
    <location>
        <begin position="216"/>
        <end position="233"/>
    </location>
</feature>
<reference evidence="9" key="1">
    <citation type="journal article" date="2015" name="Nature">
        <title>Complex archaea that bridge the gap between prokaryotes and eukaryotes.</title>
        <authorList>
            <person name="Spang A."/>
            <person name="Saw J.H."/>
            <person name="Jorgensen S.L."/>
            <person name="Zaremba-Niedzwiedzka K."/>
            <person name="Martijn J."/>
            <person name="Lind A.E."/>
            <person name="van Eijk R."/>
            <person name="Schleper C."/>
            <person name="Guy L."/>
            <person name="Ettema T.J."/>
        </authorList>
    </citation>
    <scope>NUCLEOTIDE SEQUENCE</scope>
</reference>
<gene>
    <name evidence="9" type="ORF">LCGC14_0287170</name>
</gene>
<comment type="catalytic activity">
    <reaction evidence="1">
        <text>ATP + protein L-histidine = ADP + protein N-phospho-L-histidine.</text>
        <dbReference type="EC" id="2.7.13.3"/>
    </reaction>
</comment>
<dbReference type="InterPro" id="IPR003661">
    <property type="entry name" value="HisK_dim/P_dom"/>
</dbReference>
<dbReference type="GO" id="GO:0000155">
    <property type="term" value="F:phosphorelay sensor kinase activity"/>
    <property type="evidence" value="ECO:0007669"/>
    <property type="project" value="InterPro"/>
</dbReference>
<feature type="transmembrane region" description="Helical" evidence="7">
    <location>
        <begin position="12"/>
        <end position="34"/>
    </location>
</feature>
<dbReference type="Pfam" id="PF00512">
    <property type="entry name" value="HisKA"/>
    <property type="match status" value="1"/>
</dbReference>
<keyword evidence="7" id="KW-0472">Membrane</keyword>
<dbReference type="CDD" id="cd00075">
    <property type="entry name" value="HATPase"/>
    <property type="match status" value="1"/>
</dbReference>
<keyword evidence="4" id="KW-0808">Transferase</keyword>
<feature type="domain" description="Histidine kinase" evidence="8">
    <location>
        <begin position="366"/>
        <end position="585"/>
    </location>
</feature>
<dbReference type="SMART" id="SM00388">
    <property type="entry name" value="HisKA"/>
    <property type="match status" value="1"/>
</dbReference>
<dbReference type="InterPro" id="IPR003594">
    <property type="entry name" value="HATPase_dom"/>
</dbReference>
<comment type="caution">
    <text evidence="9">The sequence shown here is derived from an EMBL/GenBank/DDBJ whole genome shotgun (WGS) entry which is preliminary data.</text>
</comment>
<dbReference type="InterPro" id="IPR050736">
    <property type="entry name" value="Sensor_HK_Regulatory"/>
</dbReference>
<name>A0A0F9UB49_9ZZZZ</name>